<reference evidence="1 2" key="1">
    <citation type="submission" date="2016-10" db="EMBL/GenBank/DDBJ databases">
        <authorList>
            <person name="de Groot N.N."/>
        </authorList>
    </citation>
    <scope>NUCLEOTIDE SEQUENCE [LARGE SCALE GENOMIC DNA]</scope>
    <source>
        <strain evidence="1 2">DSM 45434</strain>
    </source>
</reference>
<dbReference type="Pfam" id="PF14078">
    <property type="entry name" value="DUF4259"/>
    <property type="match status" value="1"/>
</dbReference>
<dbReference type="RefSeq" id="WP_019194919.1">
    <property type="nucleotide sequence ID" value="NZ_LT629765.1"/>
</dbReference>
<dbReference type="InterPro" id="IPR025355">
    <property type="entry name" value="DUF4259"/>
</dbReference>
<dbReference type="STRING" id="1203190.GCA_000312345_02136"/>
<evidence type="ECO:0000313" key="1">
    <source>
        <dbReference type="EMBL" id="SDS11993.1"/>
    </source>
</evidence>
<dbReference type="EMBL" id="LT629765">
    <property type="protein sequence ID" value="SDS11993.1"/>
    <property type="molecule type" value="Genomic_DNA"/>
</dbReference>
<evidence type="ECO:0008006" key="3">
    <source>
        <dbReference type="Google" id="ProtNLM"/>
    </source>
</evidence>
<sequence length="117" mass="13559">MGTWNYGPFDNDSARDAVRHLADGSFDMAQFRFDCGDAPLDSDRAETVVALVAVMNGHLPRGGDRRALRYTFTFRDRHWLRSKVREAMDPRTSELYALWDETGELAEWLKETRKVIY</sequence>
<keyword evidence="2" id="KW-1185">Reference proteome</keyword>
<protein>
    <recommendedName>
        <fullName evidence="3">DUF4259 domain-containing protein</fullName>
    </recommendedName>
</protein>
<name>A0A1H1PLH0_9CORY</name>
<proteinExistence type="predicted"/>
<organism evidence="1 2">
    <name type="scientific">Corynebacterium timonense</name>
    <dbReference type="NCBI Taxonomy" id="441500"/>
    <lineage>
        <taxon>Bacteria</taxon>
        <taxon>Bacillati</taxon>
        <taxon>Actinomycetota</taxon>
        <taxon>Actinomycetes</taxon>
        <taxon>Mycobacteriales</taxon>
        <taxon>Corynebacteriaceae</taxon>
        <taxon>Corynebacterium</taxon>
    </lineage>
</organism>
<dbReference type="eggNOG" id="ENOG5032K2E">
    <property type="taxonomic scope" value="Bacteria"/>
</dbReference>
<dbReference type="OrthoDB" id="3829495at2"/>
<evidence type="ECO:0000313" key="2">
    <source>
        <dbReference type="Proteomes" id="UP000182237"/>
    </source>
</evidence>
<gene>
    <name evidence="1" type="ORF">SAMN04488539_1046</name>
</gene>
<accession>A0A1H1PLH0</accession>
<dbReference type="AlphaFoldDB" id="A0A1H1PLH0"/>
<dbReference type="Proteomes" id="UP000182237">
    <property type="component" value="Chromosome I"/>
</dbReference>